<name>A0A919D6F1_9ACTN</name>
<dbReference type="Gene3D" id="3.30.450.30">
    <property type="entry name" value="Dynein light chain 2a, cytoplasmic"/>
    <property type="match status" value="1"/>
</dbReference>
<dbReference type="PANTHER" id="PTHR36222">
    <property type="entry name" value="SERINE PROTEASE INHIBITOR RV3364C"/>
    <property type="match status" value="1"/>
</dbReference>
<dbReference type="PANTHER" id="PTHR36222:SF1">
    <property type="entry name" value="SERINE PROTEASE INHIBITOR RV3364C"/>
    <property type="match status" value="1"/>
</dbReference>
<comment type="caution">
    <text evidence="2">The sequence shown here is derived from an EMBL/GenBank/DDBJ whole genome shotgun (WGS) entry which is preliminary data.</text>
</comment>
<accession>A0A919D6F1</accession>
<evidence type="ECO:0000313" key="2">
    <source>
        <dbReference type="EMBL" id="GHE11973.1"/>
    </source>
</evidence>
<dbReference type="Pfam" id="PF03259">
    <property type="entry name" value="Robl_LC7"/>
    <property type="match status" value="1"/>
</dbReference>
<dbReference type="RefSeq" id="WP_189957965.1">
    <property type="nucleotide sequence ID" value="NZ_BMVG01000031.1"/>
</dbReference>
<evidence type="ECO:0000259" key="1">
    <source>
        <dbReference type="SMART" id="SM00960"/>
    </source>
</evidence>
<reference evidence="2" key="2">
    <citation type="submission" date="2020-09" db="EMBL/GenBank/DDBJ databases">
        <authorList>
            <person name="Sun Q."/>
            <person name="Ohkuma M."/>
        </authorList>
    </citation>
    <scope>NUCLEOTIDE SEQUENCE</scope>
    <source>
        <strain evidence="2">JCM 4714</strain>
    </source>
</reference>
<dbReference type="InterPro" id="IPR053141">
    <property type="entry name" value="Mycobact_SerProt_Inhib_Rv3364c"/>
</dbReference>
<dbReference type="SMART" id="SM00960">
    <property type="entry name" value="Robl_LC7"/>
    <property type="match status" value="1"/>
</dbReference>
<evidence type="ECO:0000313" key="3">
    <source>
        <dbReference type="Proteomes" id="UP000655443"/>
    </source>
</evidence>
<sequence>MSQHTTSLSALGQMLADFVDRVPGVAASVLVTSDGLVNEYAGLSETDADTLAAGVSGLASLSSGVFVDAPGQVQQTAIEHDSGTLFIMRADGPKQVPNMVGALLAVLTSSTADVGVVGYEMHQWIDRMREHLLNPVRSASLNPAPSAPQLVQ</sequence>
<organism evidence="2 3">
    <name type="scientific">Streptomyces alanosinicus</name>
    <dbReference type="NCBI Taxonomy" id="68171"/>
    <lineage>
        <taxon>Bacteria</taxon>
        <taxon>Bacillati</taxon>
        <taxon>Actinomycetota</taxon>
        <taxon>Actinomycetes</taxon>
        <taxon>Kitasatosporales</taxon>
        <taxon>Streptomycetaceae</taxon>
        <taxon>Streptomyces</taxon>
    </lineage>
</organism>
<feature type="domain" description="Roadblock/LAMTOR2" evidence="1">
    <location>
        <begin position="12"/>
        <end position="108"/>
    </location>
</feature>
<dbReference type="EMBL" id="BMVG01000031">
    <property type="protein sequence ID" value="GHE11973.1"/>
    <property type="molecule type" value="Genomic_DNA"/>
</dbReference>
<dbReference type="AlphaFoldDB" id="A0A919D6F1"/>
<proteinExistence type="predicted"/>
<dbReference type="InterPro" id="IPR004942">
    <property type="entry name" value="Roadblock/LAMTOR2_dom"/>
</dbReference>
<dbReference type="Proteomes" id="UP000655443">
    <property type="component" value="Unassembled WGS sequence"/>
</dbReference>
<reference evidence="2" key="1">
    <citation type="journal article" date="2014" name="Int. J. Syst. Evol. Microbiol.">
        <title>Complete genome sequence of Corynebacterium casei LMG S-19264T (=DSM 44701T), isolated from a smear-ripened cheese.</title>
        <authorList>
            <consortium name="US DOE Joint Genome Institute (JGI-PGF)"/>
            <person name="Walter F."/>
            <person name="Albersmeier A."/>
            <person name="Kalinowski J."/>
            <person name="Ruckert C."/>
        </authorList>
    </citation>
    <scope>NUCLEOTIDE SEQUENCE</scope>
    <source>
        <strain evidence="2">JCM 4714</strain>
    </source>
</reference>
<dbReference type="SUPFAM" id="SSF103196">
    <property type="entry name" value="Roadblock/LC7 domain"/>
    <property type="match status" value="1"/>
</dbReference>
<gene>
    <name evidence="2" type="ORF">GCM10010339_73620</name>
</gene>
<protein>
    <submittedName>
        <fullName evidence="2">Dynein regulation protein LC7</fullName>
    </submittedName>
</protein>
<keyword evidence="3" id="KW-1185">Reference proteome</keyword>